<dbReference type="STRING" id="1714355.BTO28_08250"/>
<protein>
    <submittedName>
        <fullName evidence="1">Uncharacterized protein</fullName>
    </submittedName>
</protein>
<dbReference type="AlphaFoldDB" id="A0A1V2A8G9"/>
<dbReference type="Proteomes" id="UP000188613">
    <property type="component" value="Unassembled WGS sequence"/>
</dbReference>
<organism evidence="1 2">
    <name type="scientific">Domibacillus epiphyticus</name>
    <dbReference type="NCBI Taxonomy" id="1714355"/>
    <lineage>
        <taxon>Bacteria</taxon>
        <taxon>Bacillati</taxon>
        <taxon>Bacillota</taxon>
        <taxon>Bacilli</taxon>
        <taxon>Bacillales</taxon>
        <taxon>Bacillaceae</taxon>
        <taxon>Domibacillus</taxon>
    </lineage>
</organism>
<evidence type="ECO:0000313" key="2">
    <source>
        <dbReference type="Proteomes" id="UP000188613"/>
    </source>
</evidence>
<dbReference type="EMBL" id="MSFI01000011">
    <property type="protein sequence ID" value="OMP67305.1"/>
    <property type="molecule type" value="Genomic_DNA"/>
</dbReference>
<evidence type="ECO:0000313" key="1">
    <source>
        <dbReference type="EMBL" id="OMP67305.1"/>
    </source>
</evidence>
<proteinExistence type="predicted"/>
<name>A0A1V2A8G9_9BACI</name>
<gene>
    <name evidence="1" type="ORF">BTO28_08250</name>
</gene>
<reference evidence="1 2" key="1">
    <citation type="submission" date="2016-12" db="EMBL/GenBank/DDBJ databases">
        <title>Domibacillus sp. SAB 38T whole genome sequencing.</title>
        <authorList>
            <person name="Verma A."/>
            <person name="Ojha A.K."/>
            <person name="Krishnamurthi S."/>
        </authorList>
    </citation>
    <scope>NUCLEOTIDE SEQUENCE [LARGE SCALE GENOMIC DNA]</scope>
    <source>
        <strain evidence="1 2">SAB 38</strain>
    </source>
</reference>
<sequence>MVGNQSRAAVFGAEDLLQILGELDRILIARNHPRNFDQFDVSFPDTENDSDLLSSASPLNTALHEISPAFLKKDR</sequence>
<keyword evidence="2" id="KW-1185">Reference proteome</keyword>
<accession>A0A1V2A8G9</accession>
<comment type="caution">
    <text evidence="1">The sequence shown here is derived from an EMBL/GenBank/DDBJ whole genome shotgun (WGS) entry which is preliminary data.</text>
</comment>